<sequence>MSKNRIYWTLQIVGWSLLIMFEYIPYILEYGFDTASFYAALANILLAITLTHFYRLIIRKWKWSALPLPRLALRVLGSVLLLGLIMTMINQPLDRKVLAHNLMNQPLVFWGYYFSWCKNLLTWVLSYTVYHYVEQNRMVGYEKIMLKMSMRDTEAKVLRSQLNPHFTFNALNSIRALVFEDPQRAQSSITKLSNILRNSLLADRRKTVDLQEELKTVVDYLELEKVRYEERLTYRIATNPQAVYWQVPPMMLQTLVENGIKHGVSKMIGGGFVEINSEIEEEILLIVIRNSGVLGGTDSGGVGLKNTAERLSILYGKNASFHIEQEEEEEVVRAEIRIPVRSEDFISEPSQ</sequence>
<protein>
    <submittedName>
        <fullName evidence="3">Histidine kinase</fullName>
    </submittedName>
</protein>
<dbReference type="SUPFAM" id="SSF55874">
    <property type="entry name" value="ATPase domain of HSP90 chaperone/DNA topoisomerase II/histidine kinase"/>
    <property type="match status" value="1"/>
</dbReference>
<keyword evidence="1" id="KW-0472">Membrane</keyword>
<dbReference type="InterPro" id="IPR050640">
    <property type="entry name" value="Bact_2-comp_sensor_kinase"/>
</dbReference>
<evidence type="ECO:0000256" key="1">
    <source>
        <dbReference type="SAM" id="Phobius"/>
    </source>
</evidence>
<organism evidence="3 4">
    <name type="scientific">Dyadobacter jejuensis</name>
    <dbReference type="NCBI Taxonomy" id="1082580"/>
    <lineage>
        <taxon>Bacteria</taxon>
        <taxon>Pseudomonadati</taxon>
        <taxon>Bacteroidota</taxon>
        <taxon>Cytophagia</taxon>
        <taxon>Cytophagales</taxon>
        <taxon>Spirosomataceae</taxon>
        <taxon>Dyadobacter</taxon>
    </lineage>
</organism>
<name>A0A316AID7_9BACT</name>
<dbReference type="PANTHER" id="PTHR34220">
    <property type="entry name" value="SENSOR HISTIDINE KINASE YPDA"/>
    <property type="match status" value="1"/>
</dbReference>
<feature type="transmembrane region" description="Helical" evidence="1">
    <location>
        <begin position="75"/>
        <end position="93"/>
    </location>
</feature>
<feature type="domain" description="Signal transduction histidine kinase internal region" evidence="2">
    <location>
        <begin position="154"/>
        <end position="232"/>
    </location>
</feature>
<accession>A0A316AID7</accession>
<dbReference type="GO" id="GO:0016020">
    <property type="term" value="C:membrane"/>
    <property type="evidence" value="ECO:0007669"/>
    <property type="project" value="InterPro"/>
</dbReference>
<comment type="caution">
    <text evidence="3">The sequence shown here is derived from an EMBL/GenBank/DDBJ whole genome shotgun (WGS) entry which is preliminary data.</text>
</comment>
<dbReference type="InterPro" id="IPR036890">
    <property type="entry name" value="HATPase_C_sf"/>
</dbReference>
<keyword evidence="4" id="KW-1185">Reference proteome</keyword>
<dbReference type="GO" id="GO:0000155">
    <property type="term" value="F:phosphorelay sensor kinase activity"/>
    <property type="evidence" value="ECO:0007669"/>
    <property type="project" value="InterPro"/>
</dbReference>
<dbReference type="InterPro" id="IPR010559">
    <property type="entry name" value="Sig_transdc_His_kin_internal"/>
</dbReference>
<keyword evidence="1" id="KW-0812">Transmembrane</keyword>
<evidence type="ECO:0000313" key="3">
    <source>
        <dbReference type="EMBL" id="PWJ57411.1"/>
    </source>
</evidence>
<dbReference type="RefSeq" id="WP_109675123.1">
    <property type="nucleotide sequence ID" value="NZ_QGDT01000007.1"/>
</dbReference>
<dbReference type="OrthoDB" id="9792992at2"/>
<proteinExistence type="predicted"/>
<dbReference type="AlphaFoldDB" id="A0A316AID7"/>
<keyword evidence="3" id="KW-0808">Transferase</keyword>
<evidence type="ECO:0000313" key="4">
    <source>
        <dbReference type="Proteomes" id="UP000245880"/>
    </source>
</evidence>
<keyword evidence="3" id="KW-0418">Kinase</keyword>
<gene>
    <name evidence="3" type="ORF">CLV98_107119</name>
</gene>
<dbReference type="PANTHER" id="PTHR34220:SF7">
    <property type="entry name" value="SENSOR HISTIDINE KINASE YPDA"/>
    <property type="match status" value="1"/>
</dbReference>
<reference evidence="3 4" key="1">
    <citation type="submission" date="2018-03" db="EMBL/GenBank/DDBJ databases">
        <title>Genomic Encyclopedia of Archaeal and Bacterial Type Strains, Phase II (KMG-II): from individual species to whole genera.</title>
        <authorList>
            <person name="Goeker M."/>
        </authorList>
    </citation>
    <scope>NUCLEOTIDE SEQUENCE [LARGE SCALE GENOMIC DNA]</scope>
    <source>
        <strain evidence="3 4">DSM 100346</strain>
    </source>
</reference>
<feature type="transmembrane region" description="Helical" evidence="1">
    <location>
        <begin position="34"/>
        <end position="54"/>
    </location>
</feature>
<dbReference type="Pfam" id="PF06580">
    <property type="entry name" value="His_kinase"/>
    <property type="match status" value="1"/>
</dbReference>
<dbReference type="EMBL" id="QGDT01000007">
    <property type="protein sequence ID" value="PWJ57411.1"/>
    <property type="molecule type" value="Genomic_DNA"/>
</dbReference>
<dbReference type="Proteomes" id="UP000245880">
    <property type="component" value="Unassembled WGS sequence"/>
</dbReference>
<evidence type="ECO:0000259" key="2">
    <source>
        <dbReference type="Pfam" id="PF06580"/>
    </source>
</evidence>
<dbReference type="Gene3D" id="3.30.565.10">
    <property type="entry name" value="Histidine kinase-like ATPase, C-terminal domain"/>
    <property type="match status" value="1"/>
</dbReference>
<feature type="transmembrane region" description="Helical" evidence="1">
    <location>
        <begin position="7"/>
        <end position="28"/>
    </location>
</feature>
<feature type="transmembrane region" description="Helical" evidence="1">
    <location>
        <begin position="113"/>
        <end position="133"/>
    </location>
</feature>
<keyword evidence="1" id="KW-1133">Transmembrane helix</keyword>